<keyword evidence="1" id="KW-0732">Signal</keyword>
<protein>
    <recommendedName>
        <fullName evidence="4">Secreted protein</fullName>
    </recommendedName>
</protein>
<dbReference type="AlphaFoldDB" id="A0AA36GKC7"/>
<gene>
    <name evidence="2" type="ORF">CYNAS_LOCUS3728</name>
</gene>
<feature type="chain" id="PRO_5041404685" description="Secreted protein" evidence="1">
    <location>
        <begin position="20"/>
        <end position="147"/>
    </location>
</feature>
<dbReference type="EMBL" id="CATQJL010000001">
    <property type="protein sequence ID" value="CAJ0591745.1"/>
    <property type="molecule type" value="Genomic_DNA"/>
</dbReference>
<evidence type="ECO:0000313" key="2">
    <source>
        <dbReference type="EMBL" id="CAJ0591745.1"/>
    </source>
</evidence>
<dbReference type="Proteomes" id="UP001176961">
    <property type="component" value="Unassembled WGS sequence"/>
</dbReference>
<evidence type="ECO:0000256" key="1">
    <source>
        <dbReference type="SAM" id="SignalP"/>
    </source>
</evidence>
<keyword evidence="3" id="KW-1185">Reference proteome</keyword>
<sequence>MRITTHLIFILISVIFTEQHHFFAPIVGEGLGFPSMVYDGHHFFGHERLFHPGFPLVVNPASADLRTIAQLPVVTPSGAKLVAPAFGAYLPAELAKSGGVKPKQIVGPPSAGGRPTANTVTTDLAVEKSIMPMSDTAAKAVGSTVPL</sequence>
<evidence type="ECO:0000313" key="3">
    <source>
        <dbReference type="Proteomes" id="UP001176961"/>
    </source>
</evidence>
<comment type="caution">
    <text evidence="2">The sequence shown here is derived from an EMBL/GenBank/DDBJ whole genome shotgun (WGS) entry which is preliminary data.</text>
</comment>
<organism evidence="2 3">
    <name type="scientific">Cylicocyclus nassatus</name>
    <name type="common">Nematode worm</name>
    <dbReference type="NCBI Taxonomy" id="53992"/>
    <lineage>
        <taxon>Eukaryota</taxon>
        <taxon>Metazoa</taxon>
        <taxon>Ecdysozoa</taxon>
        <taxon>Nematoda</taxon>
        <taxon>Chromadorea</taxon>
        <taxon>Rhabditida</taxon>
        <taxon>Rhabditina</taxon>
        <taxon>Rhabditomorpha</taxon>
        <taxon>Strongyloidea</taxon>
        <taxon>Strongylidae</taxon>
        <taxon>Cylicocyclus</taxon>
    </lineage>
</organism>
<reference evidence="2" key="1">
    <citation type="submission" date="2023-07" db="EMBL/GenBank/DDBJ databases">
        <authorList>
            <consortium name="CYATHOMIX"/>
        </authorList>
    </citation>
    <scope>NUCLEOTIDE SEQUENCE</scope>
    <source>
        <strain evidence="2">N/A</strain>
    </source>
</reference>
<proteinExistence type="predicted"/>
<evidence type="ECO:0008006" key="4">
    <source>
        <dbReference type="Google" id="ProtNLM"/>
    </source>
</evidence>
<accession>A0AA36GKC7</accession>
<name>A0AA36GKC7_CYLNA</name>
<feature type="signal peptide" evidence="1">
    <location>
        <begin position="1"/>
        <end position="19"/>
    </location>
</feature>